<evidence type="ECO:0000256" key="1">
    <source>
        <dbReference type="ARBA" id="ARBA00005234"/>
    </source>
</evidence>
<dbReference type="PROSITE" id="PS50600">
    <property type="entry name" value="ULP_PROTEASE"/>
    <property type="match status" value="1"/>
</dbReference>
<accession>A0AAD9TES8</accession>
<dbReference type="EMBL" id="JANJYI010000009">
    <property type="protein sequence ID" value="KAK2634208.1"/>
    <property type="molecule type" value="Genomic_DNA"/>
</dbReference>
<evidence type="ECO:0000256" key="3">
    <source>
        <dbReference type="ARBA" id="ARBA00022801"/>
    </source>
</evidence>
<reference evidence="5" key="1">
    <citation type="journal article" date="2023" name="Plant J.">
        <title>Genome sequences and population genomics provide insights into the demographic history, inbreeding, and mutation load of two 'living fossil' tree species of Dipteronia.</title>
        <authorList>
            <person name="Feng Y."/>
            <person name="Comes H.P."/>
            <person name="Chen J."/>
            <person name="Zhu S."/>
            <person name="Lu R."/>
            <person name="Zhang X."/>
            <person name="Li P."/>
            <person name="Qiu J."/>
            <person name="Olsen K.M."/>
            <person name="Qiu Y."/>
        </authorList>
    </citation>
    <scope>NUCLEOTIDE SEQUENCE</scope>
    <source>
        <strain evidence="5">KIB01</strain>
    </source>
</reference>
<comment type="similarity">
    <text evidence="1">Belongs to the peptidase C48 family.</text>
</comment>
<protein>
    <recommendedName>
        <fullName evidence="4">Ubiquitin-like protease family profile domain-containing protein</fullName>
    </recommendedName>
</protein>
<keyword evidence="6" id="KW-1185">Reference proteome</keyword>
<dbReference type="Proteomes" id="UP001280121">
    <property type="component" value="Unassembled WGS sequence"/>
</dbReference>
<evidence type="ECO:0000259" key="4">
    <source>
        <dbReference type="PROSITE" id="PS50600"/>
    </source>
</evidence>
<evidence type="ECO:0000256" key="2">
    <source>
        <dbReference type="ARBA" id="ARBA00022670"/>
    </source>
</evidence>
<gene>
    <name evidence="5" type="ORF">Ddye_029000</name>
</gene>
<evidence type="ECO:0000313" key="6">
    <source>
        <dbReference type="Proteomes" id="UP001280121"/>
    </source>
</evidence>
<keyword evidence="3" id="KW-0378">Hydrolase</keyword>
<dbReference type="InterPro" id="IPR038765">
    <property type="entry name" value="Papain-like_cys_pep_sf"/>
</dbReference>
<feature type="domain" description="Ubiquitin-like protease family profile" evidence="4">
    <location>
        <begin position="1"/>
        <end position="110"/>
    </location>
</feature>
<dbReference type="GO" id="GO:0006508">
    <property type="term" value="P:proteolysis"/>
    <property type="evidence" value="ECO:0007669"/>
    <property type="project" value="UniProtKB-KW"/>
</dbReference>
<dbReference type="SUPFAM" id="SSF54001">
    <property type="entry name" value="Cysteine proteinases"/>
    <property type="match status" value="1"/>
</dbReference>
<dbReference type="GO" id="GO:0008234">
    <property type="term" value="F:cysteine-type peptidase activity"/>
    <property type="evidence" value="ECO:0007669"/>
    <property type="project" value="InterPro"/>
</dbReference>
<dbReference type="Gene3D" id="3.40.395.10">
    <property type="entry name" value="Adenoviral Proteinase, Chain A"/>
    <property type="match status" value="1"/>
</dbReference>
<evidence type="ECO:0000313" key="5">
    <source>
        <dbReference type="EMBL" id="KAK2634208.1"/>
    </source>
</evidence>
<dbReference type="AlphaFoldDB" id="A0AAD9TES8"/>
<keyword evidence="2" id="KW-0645">Protease</keyword>
<sequence>MTKVLIPCNISHQHWLPASVDLTVGMIHLLDPFRQQDPLHIKKQQVPPLKWFFPSMMHQVGFHNARPRGQPKYDKRNRPFGVTVVSTSHVPQQTRGGNCDAHTLRLIEYVLANLKTFNWSEDDMSTIQEKMALEVFCNIDA</sequence>
<comment type="caution">
    <text evidence="5">The sequence shown here is derived from an EMBL/GenBank/DDBJ whole genome shotgun (WGS) entry which is preliminary data.</text>
</comment>
<dbReference type="Pfam" id="PF02902">
    <property type="entry name" value="Peptidase_C48"/>
    <property type="match status" value="1"/>
</dbReference>
<organism evidence="5 6">
    <name type="scientific">Dipteronia dyeriana</name>
    <dbReference type="NCBI Taxonomy" id="168575"/>
    <lineage>
        <taxon>Eukaryota</taxon>
        <taxon>Viridiplantae</taxon>
        <taxon>Streptophyta</taxon>
        <taxon>Embryophyta</taxon>
        <taxon>Tracheophyta</taxon>
        <taxon>Spermatophyta</taxon>
        <taxon>Magnoliopsida</taxon>
        <taxon>eudicotyledons</taxon>
        <taxon>Gunneridae</taxon>
        <taxon>Pentapetalae</taxon>
        <taxon>rosids</taxon>
        <taxon>malvids</taxon>
        <taxon>Sapindales</taxon>
        <taxon>Sapindaceae</taxon>
        <taxon>Hippocastanoideae</taxon>
        <taxon>Acereae</taxon>
        <taxon>Dipteronia</taxon>
    </lineage>
</organism>
<proteinExistence type="inferred from homology"/>
<dbReference type="InterPro" id="IPR003653">
    <property type="entry name" value="Peptidase_C48_C"/>
</dbReference>
<name>A0AAD9TES8_9ROSI</name>